<keyword evidence="2" id="KW-0004">4Fe-4S</keyword>
<evidence type="ECO:0000256" key="2">
    <source>
        <dbReference type="ARBA" id="ARBA00022485"/>
    </source>
</evidence>
<feature type="transmembrane region" description="Helical" evidence="8">
    <location>
        <begin position="12"/>
        <end position="32"/>
    </location>
</feature>
<dbReference type="PROSITE" id="PS51379">
    <property type="entry name" value="4FE4S_FER_2"/>
    <property type="match status" value="2"/>
</dbReference>
<keyword evidence="8" id="KW-1133">Transmembrane helix</keyword>
<proteinExistence type="predicted"/>
<keyword evidence="5" id="KW-0408">Iron</keyword>
<evidence type="ECO:0000313" key="11">
    <source>
        <dbReference type="Proteomes" id="UP000249818"/>
    </source>
</evidence>
<keyword evidence="8" id="KW-0472">Membrane</keyword>
<dbReference type="InterPro" id="IPR017900">
    <property type="entry name" value="4Fe4S_Fe_S_CS"/>
</dbReference>
<dbReference type="EMBL" id="LS483254">
    <property type="protein sequence ID" value="SQD92920.1"/>
    <property type="molecule type" value="Genomic_DNA"/>
</dbReference>
<feature type="domain" description="4Fe-4S ferredoxin-type" evidence="9">
    <location>
        <begin position="221"/>
        <end position="250"/>
    </location>
</feature>
<evidence type="ECO:0000256" key="1">
    <source>
        <dbReference type="ARBA" id="ARBA00022448"/>
    </source>
</evidence>
<dbReference type="PANTHER" id="PTHR30176">
    <property type="entry name" value="FERREDOXIN-TYPE PROTEIN NAPH"/>
    <property type="match status" value="1"/>
</dbReference>
<feature type="transmembrane region" description="Helical" evidence="8">
    <location>
        <begin position="63"/>
        <end position="85"/>
    </location>
</feature>
<dbReference type="InterPro" id="IPR017896">
    <property type="entry name" value="4Fe4S_Fe-S-bd"/>
</dbReference>
<feature type="region of interest" description="Disordered" evidence="7">
    <location>
        <begin position="256"/>
        <end position="276"/>
    </location>
</feature>
<evidence type="ECO:0000256" key="3">
    <source>
        <dbReference type="ARBA" id="ARBA00022723"/>
    </source>
</evidence>
<dbReference type="Proteomes" id="UP000249818">
    <property type="component" value="Chromosome BARAN1"/>
</dbReference>
<keyword evidence="11" id="KW-1185">Reference proteome</keyword>
<protein>
    <submittedName>
        <fullName evidence="10">Putative 4Fe-4S ferredoxin iron-sulfur binding domain-containing protein</fullName>
    </submittedName>
</protein>
<dbReference type="OrthoDB" id="9806398at2"/>
<dbReference type="InterPro" id="IPR051684">
    <property type="entry name" value="Electron_Trans/Redox"/>
</dbReference>
<dbReference type="GO" id="GO:0005886">
    <property type="term" value="C:plasma membrane"/>
    <property type="evidence" value="ECO:0007669"/>
    <property type="project" value="TreeGrafter"/>
</dbReference>
<dbReference type="GO" id="GO:0051539">
    <property type="term" value="F:4 iron, 4 sulfur cluster binding"/>
    <property type="evidence" value="ECO:0007669"/>
    <property type="project" value="UniProtKB-KW"/>
</dbReference>
<keyword evidence="1" id="KW-0813">Transport</keyword>
<dbReference type="KEGG" id="bana:BARAN1_0896"/>
<feature type="transmembrane region" description="Helical" evidence="8">
    <location>
        <begin position="155"/>
        <end position="177"/>
    </location>
</feature>
<organism evidence="10 11">
    <name type="scientific">Candidatus Bipolaricaulis anaerobius</name>
    <dbReference type="NCBI Taxonomy" id="2026885"/>
    <lineage>
        <taxon>Bacteria</taxon>
        <taxon>Candidatus Bipolaricaulota</taxon>
        <taxon>Candidatus Bipolaricaulia</taxon>
        <taxon>Candidatus Bipolaricaulales</taxon>
        <taxon>Candidatus Bipolaricaulaceae</taxon>
        <taxon>Candidatus Bipolaricaulis</taxon>
    </lineage>
</organism>
<keyword evidence="3" id="KW-0479">Metal-binding</keyword>
<dbReference type="SUPFAM" id="SSF54862">
    <property type="entry name" value="4Fe-4S ferredoxins"/>
    <property type="match status" value="1"/>
</dbReference>
<dbReference type="AlphaFoldDB" id="A0A2X3L283"/>
<keyword evidence="4" id="KW-0249">Electron transport</keyword>
<dbReference type="Pfam" id="PF12801">
    <property type="entry name" value="Fer4_5"/>
    <property type="match status" value="2"/>
</dbReference>
<dbReference type="Gene3D" id="3.30.70.20">
    <property type="match status" value="1"/>
</dbReference>
<evidence type="ECO:0000256" key="8">
    <source>
        <dbReference type="SAM" id="Phobius"/>
    </source>
</evidence>
<feature type="domain" description="4Fe-4S ferredoxin-type" evidence="9">
    <location>
        <begin position="196"/>
        <end position="219"/>
    </location>
</feature>
<dbReference type="PROSITE" id="PS00198">
    <property type="entry name" value="4FE4S_FER_1"/>
    <property type="match status" value="1"/>
</dbReference>
<evidence type="ECO:0000256" key="5">
    <source>
        <dbReference type="ARBA" id="ARBA00023004"/>
    </source>
</evidence>
<dbReference type="PANTHER" id="PTHR30176:SF3">
    <property type="entry name" value="FERREDOXIN-TYPE PROTEIN NAPH"/>
    <property type="match status" value="1"/>
</dbReference>
<gene>
    <name evidence="10" type="ORF">BARAN1_0896</name>
</gene>
<evidence type="ECO:0000259" key="9">
    <source>
        <dbReference type="PROSITE" id="PS51379"/>
    </source>
</evidence>
<dbReference type="Pfam" id="PF13237">
    <property type="entry name" value="Fer4_10"/>
    <property type="match status" value="1"/>
</dbReference>
<evidence type="ECO:0000313" key="10">
    <source>
        <dbReference type="EMBL" id="SQD92920.1"/>
    </source>
</evidence>
<evidence type="ECO:0000256" key="6">
    <source>
        <dbReference type="ARBA" id="ARBA00023014"/>
    </source>
</evidence>
<dbReference type="GO" id="GO:0046872">
    <property type="term" value="F:metal ion binding"/>
    <property type="evidence" value="ECO:0007669"/>
    <property type="project" value="UniProtKB-KW"/>
</dbReference>
<keyword evidence="6" id="KW-0411">Iron-sulfur</keyword>
<feature type="transmembrane region" description="Helical" evidence="8">
    <location>
        <begin position="105"/>
        <end position="124"/>
    </location>
</feature>
<evidence type="ECO:0000256" key="7">
    <source>
        <dbReference type="SAM" id="MobiDB-lite"/>
    </source>
</evidence>
<evidence type="ECO:0000256" key="4">
    <source>
        <dbReference type="ARBA" id="ARBA00022982"/>
    </source>
</evidence>
<name>A0A2X3L283_9BACT</name>
<keyword evidence="8" id="KW-0812">Transmembrane</keyword>
<accession>A0A2X3L283</accession>
<sequence>MTLRTVRRGTQSLGILLGIFGATGIGMTHLIFPGLHCYACPLAITVCPIGLMQNLIISGTVPFYFLGAVAAYGLLLGRGWCGWFCPFGTVNDLLSFRKVRFVRALSPLKLLVLVGTGVAAWRLADTWFCKLCPAGSLTASLPYLGLGVAEVNAPFLLHMATLAAVVGGMVLVSRFWCRYLCPMGGLLSLFNRVSFFGLRLRGERCTECGLCTRSCPMGIEPHRKINSADCIKCGECVGSCPTTALSIGFSLPGARGRDPLRSAGSPPRADGVPPRQ</sequence>
<dbReference type="RefSeq" id="WP_122031245.1">
    <property type="nucleotide sequence ID" value="NZ_LS483254.1"/>
</dbReference>
<reference evidence="11" key="1">
    <citation type="submission" date="2018-05" db="EMBL/GenBank/DDBJ databases">
        <authorList>
            <person name="Hao L."/>
        </authorList>
    </citation>
    <scope>NUCLEOTIDE SEQUENCE [LARGE SCALE GENOMIC DNA]</scope>
</reference>